<evidence type="ECO:0000313" key="11">
    <source>
        <dbReference type="Proteomes" id="UP001642260"/>
    </source>
</evidence>
<organism evidence="10 11">
    <name type="scientific">Eruca vesicaria subsp. sativa</name>
    <name type="common">Garden rocket</name>
    <name type="synonym">Eruca sativa</name>
    <dbReference type="NCBI Taxonomy" id="29727"/>
    <lineage>
        <taxon>Eukaryota</taxon>
        <taxon>Viridiplantae</taxon>
        <taxon>Streptophyta</taxon>
        <taxon>Embryophyta</taxon>
        <taxon>Tracheophyta</taxon>
        <taxon>Spermatophyta</taxon>
        <taxon>Magnoliopsida</taxon>
        <taxon>eudicotyledons</taxon>
        <taxon>Gunneridae</taxon>
        <taxon>Pentapetalae</taxon>
        <taxon>rosids</taxon>
        <taxon>malvids</taxon>
        <taxon>Brassicales</taxon>
        <taxon>Brassicaceae</taxon>
        <taxon>Brassiceae</taxon>
        <taxon>Eruca</taxon>
    </lineage>
</organism>
<keyword evidence="5 8" id="KW-0472">Membrane</keyword>
<dbReference type="InterPro" id="IPR001841">
    <property type="entry name" value="Znf_RING"/>
</dbReference>
<dbReference type="InterPro" id="IPR025287">
    <property type="entry name" value="WAK_GUB"/>
</dbReference>
<keyword evidence="6" id="KW-0863">Zinc-finger</keyword>
<dbReference type="PROSITE" id="PS50089">
    <property type="entry name" value="ZF_RING_2"/>
    <property type="match status" value="1"/>
</dbReference>
<dbReference type="GO" id="GO:0008270">
    <property type="term" value="F:zinc ion binding"/>
    <property type="evidence" value="ECO:0007669"/>
    <property type="project" value="UniProtKB-KW"/>
</dbReference>
<dbReference type="Proteomes" id="UP001642260">
    <property type="component" value="Unassembled WGS sequence"/>
</dbReference>
<feature type="transmembrane region" description="Helical" evidence="8">
    <location>
        <begin position="523"/>
        <end position="556"/>
    </location>
</feature>
<sequence>MQTRSGAIIGKRKAHEGDDNGRGKKRRSVESDEPKNSPQIDSEKRRLAPKRTILRGIRGCVSPRCSASTNRSSFSWFEQDAWTYISRFLDGKSLVMLGATSKWFNKIVMEDAVWRFACLRDLQVPKPFPVSSSWIKIYASAFGKSHSYLFHQQEKHIDWMRIGAFTLDSRVSLLTERLSCPLKVPREGTIERMLESSGSCIVKDIKTGIWIADLQLVRCPVCDLSTCDGTMQTLDARHIELFLNEEYKNGSWEHNLIASHKLQKDADAACGAIFDLKHLEASSSGILNLKSWTGAPDDSQPKAIIAPHAVAVHTRLQENEENRCYSSSCGNRNVEVRFPFWLFAKQYSTCGHTGFNLLCTDRHETALKLPNTELFLVRDIDYEKQQIRLNNMARRLLSFDASGSLFSPLHFLNYTILTCPNEDIRYSSHYKPICCRGNSTSSFFATPFDLATSMPSSCQIGEKLLLPVSSRFVVDLNDQNLRLRWDSPSGRDYESSRSLSGFNNNTTLKVKWCSSLKSGLYNFIVLILKLISLSLMTLLFGITTCVIYVTFSFEWLPIQIRRSLGRHARKPPRGRARSAIVGVYKKVIVEKNMKFPGRNDNICSICLSEYASSETIGCLLICEHCFHVECIDTWLQLHSSCPICRNSLSIR</sequence>
<feature type="domain" description="RING-type" evidence="9">
    <location>
        <begin position="603"/>
        <end position="645"/>
    </location>
</feature>
<comment type="caution">
    <text evidence="10">The sequence shown here is derived from an EMBL/GenBank/DDBJ whole genome shotgun (WGS) entry which is preliminary data.</text>
</comment>
<reference evidence="10 11" key="1">
    <citation type="submission" date="2022-03" db="EMBL/GenBank/DDBJ databases">
        <authorList>
            <person name="Macdonald S."/>
            <person name="Ahmed S."/>
            <person name="Newling K."/>
        </authorList>
    </citation>
    <scope>NUCLEOTIDE SEQUENCE [LARGE SCALE GENOMIC DNA]</scope>
</reference>
<keyword evidence="11" id="KW-1185">Reference proteome</keyword>
<dbReference type="Gene3D" id="3.30.40.10">
    <property type="entry name" value="Zinc/RING finger domain, C3HC4 (zinc finger)"/>
    <property type="match status" value="1"/>
</dbReference>
<dbReference type="Gene3D" id="1.20.1280.50">
    <property type="match status" value="1"/>
</dbReference>
<dbReference type="CDD" id="cd16461">
    <property type="entry name" value="RING-H2_EL5-like"/>
    <property type="match status" value="1"/>
</dbReference>
<evidence type="ECO:0000256" key="1">
    <source>
        <dbReference type="ARBA" id="ARBA00004167"/>
    </source>
</evidence>
<evidence type="ECO:0000256" key="3">
    <source>
        <dbReference type="ARBA" id="ARBA00022729"/>
    </source>
</evidence>
<dbReference type="InterPro" id="IPR036047">
    <property type="entry name" value="F-box-like_dom_sf"/>
</dbReference>
<evidence type="ECO:0000313" key="10">
    <source>
        <dbReference type="EMBL" id="CAH8306522.1"/>
    </source>
</evidence>
<dbReference type="Pfam" id="PF13639">
    <property type="entry name" value="zf-RING_2"/>
    <property type="match status" value="1"/>
</dbReference>
<keyword evidence="6" id="KW-0479">Metal-binding</keyword>
<evidence type="ECO:0000256" key="4">
    <source>
        <dbReference type="ARBA" id="ARBA00022989"/>
    </source>
</evidence>
<dbReference type="EMBL" id="CAKOAT010065822">
    <property type="protein sequence ID" value="CAH8306522.1"/>
    <property type="molecule type" value="Genomic_DNA"/>
</dbReference>
<dbReference type="PANTHER" id="PTHR47149:SF1">
    <property type="entry name" value="F-BOX PROTEIN RMF"/>
    <property type="match status" value="1"/>
</dbReference>
<comment type="subcellular location">
    <subcellularLocation>
        <location evidence="1">Membrane</location>
        <topology evidence="1">Single-pass membrane protein</topology>
    </subcellularLocation>
</comment>
<feature type="compositionally biased region" description="Basic and acidic residues" evidence="7">
    <location>
        <begin position="15"/>
        <end position="45"/>
    </location>
</feature>
<keyword evidence="2 8" id="KW-0812">Transmembrane</keyword>
<evidence type="ECO:0000256" key="2">
    <source>
        <dbReference type="ARBA" id="ARBA00022692"/>
    </source>
</evidence>
<dbReference type="Pfam" id="PF13947">
    <property type="entry name" value="GUB_WAK_bind"/>
    <property type="match status" value="1"/>
</dbReference>
<accession>A0ABC8IZ57</accession>
<evidence type="ECO:0000256" key="5">
    <source>
        <dbReference type="ARBA" id="ARBA00023136"/>
    </source>
</evidence>
<keyword evidence="6" id="KW-0862">Zinc</keyword>
<proteinExistence type="predicted"/>
<dbReference type="SUPFAM" id="SSF57850">
    <property type="entry name" value="RING/U-box"/>
    <property type="match status" value="1"/>
</dbReference>
<dbReference type="AlphaFoldDB" id="A0ABC8IZ57"/>
<feature type="region of interest" description="Disordered" evidence="7">
    <location>
        <begin position="1"/>
        <end position="45"/>
    </location>
</feature>
<protein>
    <recommendedName>
        <fullName evidence="9">RING-type domain-containing protein</fullName>
    </recommendedName>
</protein>
<evidence type="ECO:0000256" key="6">
    <source>
        <dbReference type="PROSITE-ProRule" id="PRU00175"/>
    </source>
</evidence>
<dbReference type="GO" id="GO:0016020">
    <property type="term" value="C:membrane"/>
    <property type="evidence" value="ECO:0007669"/>
    <property type="project" value="UniProtKB-SubCell"/>
</dbReference>
<name>A0ABC8IZ57_ERUVS</name>
<keyword evidence="4 8" id="KW-1133">Transmembrane helix</keyword>
<dbReference type="PANTHER" id="PTHR47149">
    <property type="entry name" value="F-BOX PROTEIN RMF"/>
    <property type="match status" value="1"/>
</dbReference>
<dbReference type="SUPFAM" id="SSF81383">
    <property type="entry name" value="F-box domain"/>
    <property type="match status" value="1"/>
</dbReference>
<evidence type="ECO:0000256" key="8">
    <source>
        <dbReference type="SAM" id="Phobius"/>
    </source>
</evidence>
<gene>
    <name evidence="10" type="ORF">ERUC_LOCUS4649</name>
</gene>
<keyword evidence="3" id="KW-0732">Signal</keyword>
<dbReference type="InterPro" id="IPR013083">
    <property type="entry name" value="Znf_RING/FYVE/PHD"/>
</dbReference>
<evidence type="ECO:0000259" key="9">
    <source>
        <dbReference type="PROSITE" id="PS50089"/>
    </source>
</evidence>
<evidence type="ECO:0000256" key="7">
    <source>
        <dbReference type="SAM" id="MobiDB-lite"/>
    </source>
</evidence>